<keyword evidence="2" id="KW-1185">Reference proteome</keyword>
<sequence length="42" mass="5050">MYTELYLFFFSMQMTVKFQDIFQGLLSIEILNTIKFTLTLGY</sequence>
<gene>
    <name evidence="1" type="ORF">HMPREF0083_00253</name>
</gene>
<dbReference type="AlphaFoldDB" id="U1YLG4"/>
<proteinExistence type="predicted"/>
<dbReference type="EMBL" id="AWSJ01000021">
    <property type="protein sequence ID" value="ERI11646.1"/>
    <property type="molecule type" value="Genomic_DNA"/>
</dbReference>
<organism evidence="1 2">
    <name type="scientific">Aneurinibacillus aneurinilyticus ATCC 12856</name>
    <dbReference type="NCBI Taxonomy" id="649747"/>
    <lineage>
        <taxon>Bacteria</taxon>
        <taxon>Bacillati</taxon>
        <taxon>Bacillota</taxon>
        <taxon>Bacilli</taxon>
        <taxon>Bacillales</taxon>
        <taxon>Paenibacillaceae</taxon>
        <taxon>Aneurinibacillus group</taxon>
        <taxon>Aneurinibacillus</taxon>
    </lineage>
</organism>
<dbReference type="HOGENOM" id="CLU_3246477_0_0_9"/>
<comment type="caution">
    <text evidence="1">The sequence shown here is derived from an EMBL/GenBank/DDBJ whole genome shotgun (WGS) entry which is preliminary data.</text>
</comment>
<dbReference type="STRING" id="649747.HMPREF0083_00253"/>
<reference evidence="1 2" key="1">
    <citation type="submission" date="2013-08" db="EMBL/GenBank/DDBJ databases">
        <authorList>
            <person name="Weinstock G."/>
            <person name="Sodergren E."/>
            <person name="Wylie T."/>
            <person name="Fulton L."/>
            <person name="Fulton R."/>
            <person name="Fronick C."/>
            <person name="O'Laughlin M."/>
            <person name="Godfrey J."/>
            <person name="Miner T."/>
            <person name="Herter B."/>
            <person name="Appelbaum E."/>
            <person name="Cordes M."/>
            <person name="Lek S."/>
            <person name="Wollam A."/>
            <person name="Pepin K.H."/>
            <person name="Palsikar V.B."/>
            <person name="Mitreva M."/>
            <person name="Wilson R.K."/>
        </authorList>
    </citation>
    <scope>NUCLEOTIDE SEQUENCE [LARGE SCALE GENOMIC DNA]</scope>
    <source>
        <strain evidence="1 2">ATCC 12856</strain>
    </source>
</reference>
<protein>
    <submittedName>
        <fullName evidence="1">Uncharacterized protein</fullName>
    </submittedName>
</protein>
<name>U1YLG4_ANEAE</name>
<accession>U1YLG4</accession>
<dbReference type="Proteomes" id="UP000016511">
    <property type="component" value="Unassembled WGS sequence"/>
</dbReference>
<evidence type="ECO:0000313" key="2">
    <source>
        <dbReference type="Proteomes" id="UP000016511"/>
    </source>
</evidence>
<dbReference type="PATRIC" id="fig|649747.3.peg.223"/>
<evidence type="ECO:0000313" key="1">
    <source>
        <dbReference type="EMBL" id="ERI11646.1"/>
    </source>
</evidence>